<gene>
    <name evidence="1" type="ORF">EGI31_22815</name>
</gene>
<dbReference type="EMBL" id="RJUF01000192">
    <property type="protein sequence ID" value="MCP9765777.1"/>
    <property type="molecule type" value="Genomic_DNA"/>
</dbReference>
<reference evidence="1 2" key="1">
    <citation type="submission" date="2018-11" db="EMBL/GenBank/DDBJ databases">
        <title>Novel bacteria species description.</title>
        <authorList>
            <person name="Han J.-H."/>
        </authorList>
    </citation>
    <scope>NUCLEOTIDE SEQUENCE [LARGE SCALE GENOMIC DNA]</scope>
    <source>
        <strain evidence="1 2">KCTC23259</strain>
    </source>
</reference>
<dbReference type="AlphaFoldDB" id="A0AAE3H7C1"/>
<organism evidence="1 2">
    <name type="scientific">Lacihabitans soyangensis</name>
    <dbReference type="NCBI Taxonomy" id="869394"/>
    <lineage>
        <taxon>Bacteria</taxon>
        <taxon>Pseudomonadati</taxon>
        <taxon>Bacteroidota</taxon>
        <taxon>Cytophagia</taxon>
        <taxon>Cytophagales</taxon>
        <taxon>Leadbetterellaceae</taxon>
        <taxon>Lacihabitans</taxon>
    </lineage>
</organism>
<sequence length="63" mass="7454">MLTQWHFWVTNLIKNVKYITKRPFDKLRETLRQAQGDNRCQAEPVEATSQLKLPKTLRQTVAL</sequence>
<comment type="caution">
    <text evidence="1">The sequence shown here is derived from an EMBL/GenBank/DDBJ whole genome shotgun (WGS) entry which is preliminary data.</text>
</comment>
<evidence type="ECO:0000313" key="2">
    <source>
        <dbReference type="Proteomes" id="UP001204144"/>
    </source>
</evidence>
<dbReference type="Proteomes" id="UP001204144">
    <property type="component" value="Unassembled WGS sequence"/>
</dbReference>
<proteinExistence type="predicted"/>
<keyword evidence="2" id="KW-1185">Reference proteome</keyword>
<accession>A0AAE3H7C1</accession>
<protein>
    <submittedName>
        <fullName evidence="1">Uncharacterized protein</fullName>
    </submittedName>
</protein>
<name>A0AAE3H7C1_9BACT</name>
<evidence type="ECO:0000313" key="1">
    <source>
        <dbReference type="EMBL" id="MCP9765777.1"/>
    </source>
</evidence>